<comment type="pathway">
    <text evidence="4">Cofactor biosynthesis; pyridoxine 5'-phosphate biosynthesis; pyridoxine 5'-phosphate from D-erythrose 4-phosphate: step 5/5.</text>
</comment>
<dbReference type="GO" id="GO:0008615">
    <property type="term" value="P:pyridoxine biosynthetic process"/>
    <property type="evidence" value="ECO:0007669"/>
    <property type="project" value="UniProtKB-UniRule"/>
</dbReference>
<name>C3ME87_SINFN</name>
<gene>
    <name evidence="4 6" type="primary">pdxJ</name>
    <name evidence="6" type="ordered locus">NGR_c19930</name>
</gene>
<dbReference type="STRING" id="394.NGR_c19930"/>
<dbReference type="UniPathway" id="UPA00244">
    <property type="reaction ID" value="UER00313"/>
</dbReference>
<protein>
    <recommendedName>
        <fullName evidence="4 5">Pyridoxine 5'-phosphate synthase</fullName>
        <shortName evidence="4">PNP synthase</shortName>
        <ecNumber evidence="4 5">2.6.99.2</ecNumber>
    </recommendedName>
</protein>
<feature type="binding site" evidence="4">
    <location>
        <begin position="265"/>
        <end position="266"/>
    </location>
    <ligand>
        <name>3-amino-2-oxopropyl phosphate</name>
        <dbReference type="ChEBI" id="CHEBI:57279"/>
    </ligand>
</feature>
<proteinExistence type="inferred from homology"/>
<dbReference type="AlphaFoldDB" id="C3ME87"/>
<dbReference type="InterPro" id="IPR013785">
    <property type="entry name" value="Aldolase_TIM"/>
</dbReference>
<keyword evidence="3 4" id="KW-0664">Pyridoxine biosynthesis</keyword>
<keyword evidence="7" id="KW-1185">Reference proteome</keyword>
<comment type="function">
    <text evidence="4">Catalyzes the complicated ring closure reaction between the two acyclic compounds 1-deoxy-D-xylulose-5-phosphate (DXP) and 3-amino-2-oxopropyl phosphate (1-amino-acetone-3-phosphate or AAP) to form pyridoxine 5'-phosphate (PNP) and inorganic phosphate.</text>
</comment>
<dbReference type="KEGG" id="rhi:NGR_c19930"/>
<feature type="binding site" evidence="4">
    <location>
        <position position="88"/>
    </location>
    <ligand>
        <name>1-deoxy-D-xylulose 5-phosphate</name>
        <dbReference type="ChEBI" id="CHEBI:57792"/>
    </ligand>
</feature>
<evidence type="ECO:0000256" key="5">
    <source>
        <dbReference type="NCBIfam" id="TIGR00559"/>
    </source>
</evidence>
<comment type="subcellular location">
    <subcellularLocation>
        <location evidence="4">Cytoplasm</location>
    </subcellularLocation>
</comment>
<accession>C3ME87</accession>
<dbReference type="InterPro" id="IPR004569">
    <property type="entry name" value="PyrdxlP_synth_PdxJ"/>
</dbReference>
<dbReference type="OrthoDB" id="9806590at2"/>
<dbReference type="NCBIfam" id="TIGR00559">
    <property type="entry name" value="pdxJ"/>
    <property type="match status" value="1"/>
</dbReference>
<feature type="active site" description="Proton acceptor" evidence="4">
    <location>
        <position position="86"/>
    </location>
</feature>
<comment type="caution">
    <text evidence="4">Lacks conserved residue(s) required for the propagation of feature annotation.</text>
</comment>
<dbReference type="PANTHER" id="PTHR30456:SF0">
    <property type="entry name" value="PYRIDOXINE 5'-PHOSPHATE SYNTHASE"/>
    <property type="match status" value="1"/>
</dbReference>
<dbReference type="CDD" id="cd00003">
    <property type="entry name" value="PNPsynthase"/>
    <property type="match status" value="1"/>
</dbReference>
<feature type="site" description="Transition state stabilizer" evidence="4">
    <location>
        <position position="201"/>
    </location>
</feature>
<keyword evidence="2 4" id="KW-0808">Transferase</keyword>
<dbReference type="GO" id="GO:0033856">
    <property type="term" value="F:pyridoxine 5'-phosphate synthase activity"/>
    <property type="evidence" value="ECO:0007669"/>
    <property type="project" value="UniProtKB-UniRule"/>
</dbReference>
<sequence length="292" mass="32173">MSKRPGRNRAKADSDLAKSAVELRRSIWSPALVRVHRFESIDMPAKLSVNLNAIAMLRNRRDLPWPSVTGVGRIALQAGASGLTVHPRPDQRHIRFSDLQPIRDLIDDEFPEAEFNMEGYPNEEFLQLVERHEPEQVTLVPDDPTQATSDHGWNFRENRALLASVVGRLKKKGFRVSLFADGDPDPEALKFARETGADRIELYTGPYGGCHDDPDGAERIAGELGRTAEIAIGLGLGVNAGHDLRVANLPLLVKHIPALAEVSIGHGLTADALEYGMAETVRRFRRACGEAV</sequence>
<feature type="active site" description="Proton donor" evidence="4">
    <location>
        <position position="242"/>
    </location>
</feature>
<dbReference type="PATRIC" id="fig|394.7.peg.4816"/>
<keyword evidence="1 4" id="KW-0963">Cytoplasm</keyword>
<dbReference type="NCBIfam" id="NF003626">
    <property type="entry name" value="PRK05265.1-4"/>
    <property type="match status" value="1"/>
</dbReference>
<comment type="catalytic activity">
    <reaction evidence="4">
        <text>3-amino-2-oxopropyl phosphate + 1-deoxy-D-xylulose 5-phosphate = pyridoxine 5'-phosphate + phosphate + 2 H2O + H(+)</text>
        <dbReference type="Rhea" id="RHEA:15265"/>
        <dbReference type="ChEBI" id="CHEBI:15377"/>
        <dbReference type="ChEBI" id="CHEBI:15378"/>
        <dbReference type="ChEBI" id="CHEBI:43474"/>
        <dbReference type="ChEBI" id="CHEBI:57279"/>
        <dbReference type="ChEBI" id="CHEBI:57792"/>
        <dbReference type="ChEBI" id="CHEBI:58589"/>
        <dbReference type="EC" id="2.6.99.2"/>
    </reaction>
</comment>
<dbReference type="eggNOG" id="COG0854">
    <property type="taxonomic scope" value="Bacteria"/>
</dbReference>
<evidence type="ECO:0000256" key="3">
    <source>
        <dbReference type="ARBA" id="ARBA00023096"/>
    </source>
</evidence>
<feature type="binding site" evidence="4">
    <location>
        <position position="93"/>
    </location>
    <ligand>
        <name>1-deoxy-D-xylulose 5-phosphate</name>
        <dbReference type="ChEBI" id="CHEBI:57792"/>
    </ligand>
</feature>
<dbReference type="GO" id="GO:0005829">
    <property type="term" value="C:cytosol"/>
    <property type="evidence" value="ECO:0007669"/>
    <property type="project" value="TreeGrafter"/>
</dbReference>
<reference evidence="6 7" key="1">
    <citation type="journal article" date="2009" name="Appl. Environ. Microbiol.">
        <title>Rhizobium sp. strain NGR234 possesses a remarkable number of secretion systems.</title>
        <authorList>
            <person name="Schmeisser C."/>
            <person name="Liesegang H."/>
            <person name="Krysciak D."/>
            <person name="Bakkou N."/>
            <person name="Le Quere A."/>
            <person name="Wollherr A."/>
            <person name="Heinemeyer I."/>
            <person name="Morgenstern B."/>
            <person name="Pommerening-Roeser A."/>
            <person name="Flores M."/>
            <person name="Palacios R."/>
            <person name="Brenner S."/>
            <person name="Gottschalk G."/>
            <person name="Schmitz R.A."/>
            <person name="Broughton W.J."/>
            <person name="Perret X."/>
            <person name="Strittmatter A.W."/>
            <person name="Streit W.R."/>
        </authorList>
    </citation>
    <scope>NUCLEOTIDE SEQUENCE [LARGE SCALE GENOMIC DNA]</scope>
    <source>
        <strain evidence="7">NBRC 101917 / NGR234</strain>
    </source>
</reference>
<dbReference type="InterPro" id="IPR036130">
    <property type="entry name" value="Pyridoxine-5'_phos_synth"/>
</dbReference>
<dbReference type="PANTHER" id="PTHR30456">
    <property type="entry name" value="PYRIDOXINE 5'-PHOSPHATE SYNTHASE"/>
    <property type="match status" value="1"/>
</dbReference>
<organism evidence="6 7">
    <name type="scientific">Sinorhizobium fredii (strain NBRC 101917 / NGR234)</name>
    <dbReference type="NCBI Taxonomy" id="394"/>
    <lineage>
        <taxon>Bacteria</taxon>
        <taxon>Pseudomonadati</taxon>
        <taxon>Pseudomonadota</taxon>
        <taxon>Alphaproteobacteria</taxon>
        <taxon>Hyphomicrobiales</taxon>
        <taxon>Rhizobiaceae</taxon>
        <taxon>Sinorhizobium/Ensifer group</taxon>
        <taxon>Sinorhizobium</taxon>
    </lineage>
</organism>
<dbReference type="EC" id="2.6.99.2" evidence="4 5"/>
<feature type="binding site" evidence="4">
    <location>
        <position position="148"/>
    </location>
    <ligand>
        <name>1-deoxy-D-xylulose 5-phosphate</name>
        <dbReference type="ChEBI" id="CHEBI:57792"/>
    </ligand>
</feature>
<feature type="binding site" evidence="4">
    <location>
        <position position="243"/>
    </location>
    <ligand>
        <name>3-amino-2-oxopropyl phosphate</name>
        <dbReference type="ChEBI" id="CHEBI:57279"/>
    </ligand>
</feature>
<feature type="active site" description="Proton acceptor" evidence="4">
    <location>
        <position position="118"/>
    </location>
</feature>
<evidence type="ECO:0000256" key="1">
    <source>
        <dbReference type="ARBA" id="ARBA00022490"/>
    </source>
</evidence>
<feature type="binding site" evidence="4">
    <location>
        <position position="61"/>
    </location>
    <ligand>
        <name>3-amino-2-oxopropyl phosphate</name>
        <dbReference type="ChEBI" id="CHEBI:57279"/>
    </ligand>
</feature>
<dbReference type="HAMAP" id="MF_00279">
    <property type="entry name" value="PdxJ"/>
    <property type="match status" value="1"/>
</dbReference>
<dbReference type="SUPFAM" id="SSF63892">
    <property type="entry name" value="Pyridoxine 5'-phosphate synthase"/>
    <property type="match status" value="1"/>
</dbReference>
<dbReference type="HOGENOM" id="CLU_074563_1_0_5"/>
<dbReference type="Pfam" id="PF03740">
    <property type="entry name" value="PdxJ"/>
    <property type="match status" value="1"/>
</dbReference>
<feature type="binding site" evidence="4">
    <location>
        <position position="50"/>
    </location>
    <ligand>
        <name>3-amino-2-oxopropyl phosphate</name>
        <dbReference type="ChEBI" id="CHEBI:57279"/>
    </ligand>
</feature>
<dbReference type="EMBL" id="CP001389">
    <property type="protein sequence ID" value="ACP25756.1"/>
    <property type="molecule type" value="Genomic_DNA"/>
</dbReference>
<comment type="subunit">
    <text evidence="4">Homooctamer; tetramer of dimers.</text>
</comment>
<comment type="similarity">
    <text evidence="4">Belongs to the PNP synthase family.</text>
</comment>
<evidence type="ECO:0000313" key="7">
    <source>
        <dbReference type="Proteomes" id="UP000001054"/>
    </source>
</evidence>
<evidence type="ECO:0000313" key="6">
    <source>
        <dbReference type="EMBL" id="ACP25756.1"/>
    </source>
</evidence>
<evidence type="ECO:0000256" key="4">
    <source>
        <dbReference type="HAMAP-Rule" id="MF_00279"/>
    </source>
</evidence>
<dbReference type="Gene3D" id="3.20.20.70">
    <property type="entry name" value="Aldolase class I"/>
    <property type="match status" value="1"/>
</dbReference>
<evidence type="ECO:0000256" key="2">
    <source>
        <dbReference type="ARBA" id="ARBA00022679"/>
    </source>
</evidence>
<dbReference type="Proteomes" id="UP000001054">
    <property type="component" value="Chromosome"/>
</dbReference>